<dbReference type="NCBIfam" id="NF005111">
    <property type="entry name" value="PRK06545.2-3"/>
    <property type="match status" value="1"/>
</dbReference>
<dbReference type="PANTHER" id="PTHR21363">
    <property type="entry name" value="PREPHENATE DEHYDROGENASE"/>
    <property type="match status" value="1"/>
</dbReference>
<comment type="pathway">
    <text evidence="3">Amino-acid biosynthesis.</text>
</comment>
<dbReference type="InterPro" id="IPR008927">
    <property type="entry name" value="6-PGluconate_DH-like_C_sf"/>
</dbReference>
<dbReference type="InterPro" id="IPR046826">
    <property type="entry name" value="PDH_N"/>
</dbReference>
<dbReference type="AlphaFoldDB" id="A0A6J6GRB7"/>
<keyword evidence="1" id="KW-0560">Oxidoreductase</keyword>
<dbReference type="Gene3D" id="3.40.50.720">
    <property type="entry name" value="NAD(P)-binding Rossmann-like Domain"/>
    <property type="match status" value="1"/>
</dbReference>
<dbReference type="PROSITE" id="PS51176">
    <property type="entry name" value="PDH_ADH"/>
    <property type="match status" value="1"/>
</dbReference>
<dbReference type="InterPro" id="IPR046825">
    <property type="entry name" value="PDH_C"/>
</dbReference>
<dbReference type="SUPFAM" id="SSF48179">
    <property type="entry name" value="6-phosphogluconate dehydrogenase C-terminal domain-like"/>
    <property type="match status" value="1"/>
</dbReference>
<evidence type="ECO:0000256" key="1">
    <source>
        <dbReference type="ARBA" id="ARBA00023002"/>
    </source>
</evidence>
<evidence type="ECO:0000259" key="4">
    <source>
        <dbReference type="PROSITE" id="PS51176"/>
    </source>
</evidence>
<dbReference type="InterPro" id="IPR003099">
    <property type="entry name" value="Prephen_DH"/>
</dbReference>
<dbReference type="PRINTS" id="PR00411">
    <property type="entry name" value="PNDRDTASEI"/>
</dbReference>
<dbReference type="SUPFAM" id="SSF55021">
    <property type="entry name" value="ACT-like"/>
    <property type="match status" value="1"/>
</dbReference>
<protein>
    <submittedName>
        <fullName evidence="5">Unannotated protein</fullName>
    </submittedName>
</protein>
<keyword evidence="2" id="KW-0057">Aromatic amino acid biosynthesis</keyword>
<dbReference type="GO" id="GO:0008977">
    <property type="term" value="F:prephenate dehydrogenase (NAD+) activity"/>
    <property type="evidence" value="ECO:0007669"/>
    <property type="project" value="InterPro"/>
</dbReference>
<dbReference type="GO" id="GO:0004665">
    <property type="term" value="F:prephenate dehydrogenase (NADP+) activity"/>
    <property type="evidence" value="ECO:0007669"/>
    <property type="project" value="InterPro"/>
</dbReference>
<dbReference type="InterPro" id="IPR036291">
    <property type="entry name" value="NAD(P)-bd_dom_sf"/>
</dbReference>
<dbReference type="InterPro" id="IPR050812">
    <property type="entry name" value="Preph/Arog_dehydrog"/>
</dbReference>
<evidence type="ECO:0000313" key="5">
    <source>
        <dbReference type="EMBL" id="CAB4602810.1"/>
    </source>
</evidence>
<organism evidence="5">
    <name type="scientific">freshwater metagenome</name>
    <dbReference type="NCBI Taxonomy" id="449393"/>
    <lineage>
        <taxon>unclassified sequences</taxon>
        <taxon>metagenomes</taxon>
        <taxon>ecological metagenomes</taxon>
    </lineage>
</organism>
<dbReference type="InterPro" id="IPR045865">
    <property type="entry name" value="ACT-like_dom_sf"/>
</dbReference>
<keyword evidence="2" id="KW-0028">Amino-acid biosynthesis</keyword>
<dbReference type="GO" id="GO:0070403">
    <property type="term" value="F:NAD+ binding"/>
    <property type="evidence" value="ECO:0007669"/>
    <property type="project" value="InterPro"/>
</dbReference>
<evidence type="ECO:0000256" key="3">
    <source>
        <dbReference type="ARBA" id="ARBA00029440"/>
    </source>
</evidence>
<dbReference type="GO" id="GO:0006571">
    <property type="term" value="P:tyrosine biosynthetic process"/>
    <property type="evidence" value="ECO:0007669"/>
    <property type="project" value="InterPro"/>
</dbReference>
<dbReference type="EMBL" id="CAEZUR010000014">
    <property type="protein sequence ID" value="CAB4602810.1"/>
    <property type="molecule type" value="Genomic_DNA"/>
</dbReference>
<accession>A0A6J6GRB7</accession>
<gene>
    <name evidence="5" type="ORF">UFOPK1843_00278</name>
</gene>
<dbReference type="SUPFAM" id="SSF51735">
    <property type="entry name" value="NAD(P)-binding Rossmann-fold domains"/>
    <property type="match status" value="1"/>
</dbReference>
<feature type="domain" description="Prephenate/arogenate dehydrogenase" evidence="4">
    <location>
        <begin position="8"/>
        <end position="287"/>
    </location>
</feature>
<reference evidence="5" key="1">
    <citation type="submission" date="2020-05" db="EMBL/GenBank/DDBJ databases">
        <authorList>
            <person name="Chiriac C."/>
            <person name="Salcher M."/>
            <person name="Ghai R."/>
            <person name="Kavagutti S V."/>
        </authorList>
    </citation>
    <scope>NUCLEOTIDE SEQUENCE</scope>
</reference>
<dbReference type="Gene3D" id="1.10.3660.10">
    <property type="entry name" value="6-phosphogluconate dehydrogenase C-terminal like domain"/>
    <property type="match status" value="1"/>
</dbReference>
<name>A0A6J6GRB7_9ZZZZ</name>
<dbReference type="PANTHER" id="PTHR21363:SF0">
    <property type="entry name" value="PREPHENATE DEHYDROGENASE [NADP(+)]"/>
    <property type="match status" value="1"/>
</dbReference>
<proteinExistence type="predicted"/>
<dbReference type="NCBIfam" id="NF005112">
    <property type="entry name" value="PRK06545.2-4"/>
    <property type="match status" value="1"/>
</dbReference>
<dbReference type="Pfam" id="PF20463">
    <property type="entry name" value="PDH_C"/>
    <property type="match status" value="1"/>
</dbReference>
<dbReference type="Pfam" id="PF02153">
    <property type="entry name" value="PDH_N"/>
    <property type="match status" value="1"/>
</dbReference>
<sequence>MTTGRLQGSVRVVGAGLIGTSIGLALTKLGVAVSLTDASPANVSLAVDYGAGVPAGEGDNPSLIVVCVPPDVTAVTVRRELENFPSAIVTDVASVKAPILDELAAAAADLTRYVGSHPMAGREKGGAASGRADIFVARPWVIATQPQASDEALQLVEQLALDLEAIPVRLSPLEHDRAVALVSHTPQLVSSLLAARLVGATGVELAGQGLRDTVRIAASDPKLWVQILGANASEIVTVLKSLESDLGAVIEALEDLSKPGALATLDQTIVNGNRGVESLPGKHGSRISQYSTFVVMIGDQPGELARLFNEIGEVGINVEDLKLEHSPGAQIGLVELSVLPGVGDRLVSELTARGWRFA</sequence>
<evidence type="ECO:0000256" key="2">
    <source>
        <dbReference type="ARBA" id="ARBA00023141"/>
    </source>
</evidence>